<evidence type="ECO:0000256" key="1">
    <source>
        <dbReference type="SAM" id="MobiDB-lite"/>
    </source>
</evidence>
<dbReference type="AlphaFoldDB" id="A0A4Y3R320"/>
<sequence length="110" mass="11510">MQATGYDPVRGAVAAEARLVVAEHVRASPGAVRAVCAVCSVRAVRAVRAVRVLRVWRYVCGGVRGARDVEARPGNSAVISAGWETSVRTGARPGQRALPAPGAPVRTDRP</sequence>
<protein>
    <submittedName>
        <fullName evidence="2">Uncharacterized protein</fullName>
    </submittedName>
</protein>
<proteinExistence type="predicted"/>
<keyword evidence="3" id="KW-1185">Reference proteome</keyword>
<comment type="caution">
    <text evidence="2">The sequence shown here is derived from an EMBL/GenBank/DDBJ whole genome shotgun (WGS) entry which is preliminary data.</text>
</comment>
<name>A0A4Y3R320_STRCI</name>
<organism evidence="2 3">
    <name type="scientific">Streptomyces cacaoi</name>
    <dbReference type="NCBI Taxonomy" id="1898"/>
    <lineage>
        <taxon>Bacteria</taxon>
        <taxon>Bacillati</taxon>
        <taxon>Actinomycetota</taxon>
        <taxon>Actinomycetes</taxon>
        <taxon>Kitasatosporales</taxon>
        <taxon>Streptomycetaceae</taxon>
        <taxon>Streptomyces</taxon>
    </lineage>
</organism>
<evidence type="ECO:0000313" key="2">
    <source>
        <dbReference type="EMBL" id="GEB51307.1"/>
    </source>
</evidence>
<dbReference type="EMBL" id="BJMM01000019">
    <property type="protein sequence ID" value="GEB51307.1"/>
    <property type="molecule type" value="Genomic_DNA"/>
</dbReference>
<dbReference type="Proteomes" id="UP000319210">
    <property type="component" value="Unassembled WGS sequence"/>
</dbReference>
<gene>
    <name evidence="2" type="ORF">SCA03_38580</name>
</gene>
<evidence type="ECO:0000313" key="3">
    <source>
        <dbReference type="Proteomes" id="UP000319210"/>
    </source>
</evidence>
<feature type="region of interest" description="Disordered" evidence="1">
    <location>
        <begin position="88"/>
        <end position="110"/>
    </location>
</feature>
<accession>A0A4Y3R320</accession>
<reference evidence="2 3" key="1">
    <citation type="submission" date="2019-06" db="EMBL/GenBank/DDBJ databases">
        <title>Whole genome shotgun sequence of Streptomyces cacaoi subsp. cacaoi NBRC 12748.</title>
        <authorList>
            <person name="Hosoyama A."/>
            <person name="Uohara A."/>
            <person name="Ohji S."/>
            <person name="Ichikawa N."/>
        </authorList>
    </citation>
    <scope>NUCLEOTIDE SEQUENCE [LARGE SCALE GENOMIC DNA]</scope>
    <source>
        <strain evidence="2 3">NBRC 12748</strain>
    </source>
</reference>